<gene>
    <name evidence="1" type="ORF">GZ085_02565</name>
</gene>
<name>A0A7C9K0L5_9PROT</name>
<reference evidence="1 2" key="1">
    <citation type="submission" date="2019-09" db="EMBL/GenBank/DDBJ databases">
        <title>H2 Metabolism Revealed by Metagenomic Analysis in Subglacial Sediment of East Antarctica.</title>
        <authorList>
            <person name="Yang Z."/>
            <person name="Zhang Y."/>
            <person name="Lv Y."/>
            <person name="Yan W."/>
            <person name="Xiao X."/>
            <person name="Sun B."/>
            <person name="Ma H."/>
        </authorList>
    </citation>
    <scope>NUCLEOTIDE SEQUENCE [LARGE SCALE GENOMIC DNA]</scope>
    <source>
        <strain evidence="1">Bin2_2</strain>
    </source>
</reference>
<dbReference type="InterPro" id="IPR027417">
    <property type="entry name" value="P-loop_NTPase"/>
</dbReference>
<dbReference type="AlphaFoldDB" id="A0A7C9K0L5"/>
<evidence type="ECO:0000313" key="2">
    <source>
        <dbReference type="Proteomes" id="UP000483432"/>
    </source>
</evidence>
<evidence type="ECO:0000313" key="1">
    <source>
        <dbReference type="EMBL" id="NDP47271.1"/>
    </source>
</evidence>
<dbReference type="SUPFAM" id="SSF52540">
    <property type="entry name" value="P-loop containing nucleoside triphosphate hydrolases"/>
    <property type="match status" value="1"/>
</dbReference>
<dbReference type="Proteomes" id="UP000483432">
    <property type="component" value="Unassembled WGS sequence"/>
</dbReference>
<dbReference type="EMBL" id="JAAFGW010000021">
    <property type="protein sequence ID" value="NDP47271.1"/>
    <property type="molecule type" value="Genomic_DNA"/>
</dbReference>
<comment type="caution">
    <text evidence="1">The sequence shown here is derived from an EMBL/GenBank/DDBJ whole genome shotgun (WGS) entry which is preliminary data.</text>
</comment>
<sequence length="229" mass="25749">MAHIHFIGGEKGGVGKSLVARILAQYLIDHERPFLGFDTDKSHGALMRFYAGYASPVVVDRYESLDAIVEAAVAEPNRSILVDMAAQTQDALTQWMDDSALIELSSEMGLGLTYWHVMDSGRDSVDLLKKLLNRFGSRLNYVLVQNHIRGDNFDILEASGERKRALELHARVINIKRLHEASMVKIDGHSSSFWSATQSSDEHALGILERQRVKMWLKNAYSEIDTLHI</sequence>
<dbReference type="Gene3D" id="3.40.50.300">
    <property type="entry name" value="P-loop containing nucleotide triphosphate hydrolases"/>
    <property type="match status" value="1"/>
</dbReference>
<accession>A0A7C9K0L5</accession>
<organism evidence="1 2">
    <name type="scientific">Sulfuriferula multivorans</name>
    <dbReference type="NCBI Taxonomy" id="1559896"/>
    <lineage>
        <taxon>Bacteria</taxon>
        <taxon>Pseudomonadati</taxon>
        <taxon>Pseudomonadota</taxon>
        <taxon>Betaproteobacteria</taxon>
        <taxon>Nitrosomonadales</taxon>
        <taxon>Sulfuricellaceae</taxon>
        <taxon>Sulfuriferula</taxon>
    </lineage>
</organism>
<protein>
    <submittedName>
        <fullName evidence="1">Mobilization protein</fullName>
    </submittedName>
</protein>
<proteinExistence type="predicted"/>